<reference evidence="4 5" key="1">
    <citation type="submission" date="2009-02" db="EMBL/GenBank/DDBJ databases">
        <title>Draft genome sequence of Bifidobacterium pseudocatenulatum (DSM 20438).</title>
        <authorList>
            <person name="Sudarsanam P."/>
            <person name="Ley R."/>
            <person name="Guruge J."/>
            <person name="Turnbaugh P.J."/>
            <person name="Mahowald M."/>
            <person name="Liep D."/>
            <person name="Gordon J."/>
        </authorList>
    </citation>
    <scope>NUCLEOTIDE SEQUENCE [LARGE SCALE GENOMIC DNA]</scope>
    <source>
        <strain evidence="4 5">DSM 20438</strain>
    </source>
</reference>
<evidence type="ECO:0000256" key="2">
    <source>
        <dbReference type="SAM" id="MobiDB-lite"/>
    </source>
</evidence>
<keyword evidence="3" id="KW-0812">Transmembrane</keyword>
<sequence>VRNQTQQQDNELGGADPLEGLTMDERIENHETRITALEKNYADLTNKMQAVETGQLRIEKTLLVEGKEQKKLINQQREEQQELLNRLLEHTLNIRKITAIKKWDLALALFGAGGLIYAVISLLEKFL</sequence>
<keyword evidence="1" id="KW-0175">Coiled coil</keyword>
<dbReference type="Proteomes" id="UP000003875">
    <property type="component" value="Unassembled WGS sequence"/>
</dbReference>
<reference evidence="4 5" key="2">
    <citation type="submission" date="2009-02" db="EMBL/GenBank/DDBJ databases">
        <authorList>
            <person name="Fulton L."/>
            <person name="Clifton S."/>
            <person name="Fulton B."/>
            <person name="Xu J."/>
            <person name="Minx P."/>
            <person name="Pepin K.H."/>
            <person name="Johnson M."/>
            <person name="Bhonagiri V."/>
            <person name="Nash W.E."/>
            <person name="Mardis E.R."/>
            <person name="Wilson R.K."/>
        </authorList>
    </citation>
    <scope>NUCLEOTIDE SEQUENCE [LARGE SCALE GENOMIC DNA]</scope>
    <source>
        <strain evidence="4 5">DSM 20438</strain>
    </source>
</reference>
<feature type="transmembrane region" description="Helical" evidence="3">
    <location>
        <begin position="105"/>
        <end position="123"/>
    </location>
</feature>
<keyword evidence="3" id="KW-1133">Transmembrane helix</keyword>
<name>C0BVQ9_BIFPS</name>
<evidence type="ECO:0000313" key="4">
    <source>
        <dbReference type="EMBL" id="EEG69863.1"/>
    </source>
</evidence>
<feature type="non-terminal residue" evidence="4">
    <location>
        <position position="1"/>
    </location>
</feature>
<evidence type="ECO:0000256" key="1">
    <source>
        <dbReference type="SAM" id="Coils"/>
    </source>
</evidence>
<protein>
    <submittedName>
        <fullName evidence="4">Uncharacterized protein</fullName>
    </submittedName>
</protein>
<proteinExistence type="predicted"/>
<accession>C0BVQ9</accession>
<feature type="coiled-coil region" evidence="1">
    <location>
        <begin position="27"/>
        <end position="93"/>
    </location>
</feature>
<dbReference type="AlphaFoldDB" id="C0BVQ9"/>
<gene>
    <name evidence="4" type="ORF">BIFPSEUDO_04511</name>
</gene>
<keyword evidence="3" id="KW-0472">Membrane</keyword>
<dbReference type="eggNOG" id="ENOG5033E6P">
    <property type="taxonomic scope" value="Bacteria"/>
</dbReference>
<evidence type="ECO:0000313" key="5">
    <source>
        <dbReference type="Proteomes" id="UP000003875"/>
    </source>
</evidence>
<dbReference type="EMBL" id="ABXX02000028">
    <property type="protein sequence ID" value="EEG69863.1"/>
    <property type="molecule type" value="Genomic_DNA"/>
</dbReference>
<organism evidence="4 5">
    <name type="scientific">Bifidobacterium pseudocatenulatum DSM 20438 = JCM 1200 = LMG 10505</name>
    <dbReference type="NCBI Taxonomy" id="547043"/>
    <lineage>
        <taxon>Bacteria</taxon>
        <taxon>Bacillati</taxon>
        <taxon>Actinomycetota</taxon>
        <taxon>Actinomycetes</taxon>
        <taxon>Bifidobacteriales</taxon>
        <taxon>Bifidobacteriaceae</taxon>
        <taxon>Bifidobacterium</taxon>
    </lineage>
</organism>
<comment type="caution">
    <text evidence="4">The sequence shown here is derived from an EMBL/GenBank/DDBJ whole genome shotgun (WGS) entry which is preliminary data.</text>
</comment>
<dbReference type="RefSeq" id="WP_004224082.1">
    <property type="nucleotide sequence ID" value="NZ_ABXX02000028.1"/>
</dbReference>
<feature type="region of interest" description="Disordered" evidence="2">
    <location>
        <begin position="1"/>
        <end position="21"/>
    </location>
</feature>
<feature type="compositionally biased region" description="Polar residues" evidence="2">
    <location>
        <begin position="1"/>
        <end position="10"/>
    </location>
</feature>
<evidence type="ECO:0000256" key="3">
    <source>
        <dbReference type="SAM" id="Phobius"/>
    </source>
</evidence>